<evidence type="ECO:0000313" key="1">
    <source>
        <dbReference type="EMBL" id="TKW10413.1"/>
    </source>
</evidence>
<accession>A0A4U6U996</accession>
<protein>
    <submittedName>
        <fullName evidence="1">Uncharacterized protein</fullName>
    </submittedName>
</protein>
<keyword evidence="2" id="KW-1185">Reference proteome</keyword>
<proteinExistence type="predicted"/>
<dbReference type="AlphaFoldDB" id="A0A4U6U996"/>
<organism evidence="1 2">
    <name type="scientific">Setaria viridis</name>
    <name type="common">Green bristlegrass</name>
    <name type="synonym">Setaria italica subsp. viridis</name>
    <dbReference type="NCBI Taxonomy" id="4556"/>
    <lineage>
        <taxon>Eukaryota</taxon>
        <taxon>Viridiplantae</taxon>
        <taxon>Streptophyta</taxon>
        <taxon>Embryophyta</taxon>
        <taxon>Tracheophyta</taxon>
        <taxon>Spermatophyta</taxon>
        <taxon>Magnoliopsida</taxon>
        <taxon>Liliopsida</taxon>
        <taxon>Poales</taxon>
        <taxon>Poaceae</taxon>
        <taxon>PACMAD clade</taxon>
        <taxon>Panicoideae</taxon>
        <taxon>Panicodae</taxon>
        <taxon>Paniceae</taxon>
        <taxon>Cenchrinae</taxon>
        <taxon>Setaria</taxon>
    </lineage>
</organism>
<evidence type="ECO:0000313" key="2">
    <source>
        <dbReference type="Proteomes" id="UP000298652"/>
    </source>
</evidence>
<dbReference type="EMBL" id="CM016557">
    <property type="protein sequence ID" value="TKW10413.1"/>
    <property type="molecule type" value="Genomic_DNA"/>
</dbReference>
<name>A0A4U6U996_SETVI</name>
<dbReference type="Proteomes" id="UP000298652">
    <property type="component" value="Chromosome 6"/>
</dbReference>
<gene>
    <name evidence="1" type="ORF">SEVIR_6G162866v2</name>
</gene>
<sequence length="46" mass="5622">MKNVKCIIYLLLQRLHIHFLIWSWYNLHTWFPCHGNVDLVSDIQIV</sequence>
<reference evidence="1" key="1">
    <citation type="submission" date="2019-03" db="EMBL/GenBank/DDBJ databases">
        <title>WGS assembly of Setaria viridis.</title>
        <authorList>
            <person name="Huang P."/>
            <person name="Jenkins J."/>
            <person name="Grimwood J."/>
            <person name="Barry K."/>
            <person name="Healey A."/>
            <person name="Mamidi S."/>
            <person name="Sreedasyam A."/>
            <person name="Shu S."/>
            <person name="Feldman M."/>
            <person name="Wu J."/>
            <person name="Yu Y."/>
            <person name="Chen C."/>
            <person name="Johnson J."/>
            <person name="Rokhsar D."/>
            <person name="Baxter I."/>
            <person name="Schmutz J."/>
            <person name="Brutnell T."/>
            <person name="Kellogg E."/>
        </authorList>
    </citation>
    <scope>NUCLEOTIDE SEQUENCE [LARGE SCALE GENOMIC DNA]</scope>
</reference>
<dbReference type="Gramene" id="TKW10413">
    <property type="protein sequence ID" value="TKW10413"/>
    <property type="gene ID" value="SEVIR_6G162866v2"/>
</dbReference>